<evidence type="ECO:0000313" key="1">
    <source>
        <dbReference type="EMBL" id="GAA2803815.1"/>
    </source>
</evidence>
<dbReference type="RefSeq" id="WP_344682576.1">
    <property type="nucleotide sequence ID" value="NZ_BAAAUX010000019.1"/>
</dbReference>
<evidence type="ECO:0000313" key="2">
    <source>
        <dbReference type="Proteomes" id="UP001500979"/>
    </source>
</evidence>
<accession>A0ABN3VHL1</accession>
<protein>
    <submittedName>
        <fullName evidence="1">Uncharacterized protein</fullName>
    </submittedName>
</protein>
<gene>
    <name evidence="1" type="ORF">GCM10010470_43710</name>
</gene>
<organism evidence="1 2">
    <name type="scientific">Saccharopolyspora taberi</name>
    <dbReference type="NCBI Taxonomy" id="60895"/>
    <lineage>
        <taxon>Bacteria</taxon>
        <taxon>Bacillati</taxon>
        <taxon>Actinomycetota</taxon>
        <taxon>Actinomycetes</taxon>
        <taxon>Pseudonocardiales</taxon>
        <taxon>Pseudonocardiaceae</taxon>
        <taxon>Saccharopolyspora</taxon>
    </lineage>
</organism>
<keyword evidence="2" id="KW-1185">Reference proteome</keyword>
<sequence length="61" mass="6416">MILELTWQIPSGATGKLTIEMGSGQTGVRPLALTLADISGLGLVSRLAFAASDLFRSAVRR</sequence>
<proteinExistence type="predicted"/>
<reference evidence="1 2" key="1">
    <citation type="journal article" date="2019" name="Int. J. Syst. Evol. Microbiol.">
        <title>The Global Catalogue of Microorganisms (GCM) 10K type strain sequencing project: providing services to taxonomists for standard genome sequencing and annotation.</title>
        <authorList>
            <consortium name="The Broad Institute Genomics Platform"/>
            <consortium name="The Broad Institute Genome Sequencing Center for Infectious Disease"/>
            <person name="Wu L."/>
            <person name="Ma J."/>
        </authorList>
    </citation>
    <scope>NUCLEOTIDE SEQUENCE [LARGE SCALE GENOMIC DNA]</scope>
    <source>
        <strain evidence="1 2">JCM 9383</strain>
    </source>
</reference>
<dbReference type="EMBL" id="BAAAUX010000019">
    <property type="protein sequence ID" value="GAA2803815.1"/>
    <property type="molecule type" value="Genomic_DNA"/>
</dbReference>
<name>A0ABN3VHL1_9PSEU</name>
<comment type="caution">
    <text evidence="1">The sequence shown here is derived from an EMBL/GenBank/DDBJ whole genome shotgun (WGS) entry which is preliminary data.</text>
</comment>
<dbReference type="Proteomes" id="UP001500979">
    <property type="component" value="Unassembled WGS sequence"/>
</dbReference>